<accession>A0AAV4RKH1</accession>
<evidence type="ECO:0000313" key="2">
    <source>
        <dbReference type="Proteomes" id="UP001054945"/>
    </source>
</evidence>
<keyword evidence="2" id="KW-1185">Reference proteome</keyword>
<organism evidence="1 2">
    <name type="scientific">Caerostris extrusa</name>
    <name type="common">Bark spider</name>
    <name type="synonym">Caerostris bankana</name>
    <dbReference type="NCBI Taxonomy" id="172846"/>
    <lineage>
        <taxon>Eukaryota</taxon>
        <taxon>Metazoa</taxon>
        <taxon>Ecdysozoa</taxon>
        <taxon>Arthropoda</taxon>
        <taxon>Chelicerata</taxon>
        <taxon>Arachnida</taxon>
        <taxon>Araneae</taxon>
        <taxon>Araneomorphae</taxon>
        <taxon>Entelegynae</taxon>
        <taxon>Araneoidea</taxon>
        <taxon>Araneidae</taxon>
        <taxon>Caerostris</taxon>
    </lineage>
</organism>
<gene>
    <name evidence="1" type="ORF">CEXT_567021</name>
</gene>
<dbReference type="AlphaFoldDB" id="A0AAV4RKH1"/>
<protein>
    <submittedName>
        <fullName evidence="1">Uncharacterized protein</fullName>
    </submittedName>
</protein>
<reference evidence="1 2" key="1">
    <citation type="submission" date="2021-06" db="EMBL/GenBank/DDBJ databases">
        <title>Caerostris extrusa draft genome.</title>
        <authorList>
            <person name="Kono N."/>
            <person name="Arakawa K."/>
        </authorList>
    </citation>
    <scope>NUCLEOTIDE SEQUENCE [LARGE SCALE GENOMIC DNA]</scope>
</reference>
<sequence length="81" mass="9448">MPVIKFADDFFFFFQMLDRKQAERKQNNNWPISERLATENEVFARLRLPRSFAGTYQISLKLLSGSSKVLDPCQSQPCEES</sequence>
<comment type="caution">
    <text evidence="1">The sequence shown here is derived from an EMBL/GenBank/DDBJ whole genome shotgun (WGS) entry which is preliminary data.</text>
</comment>
<dbReference type="EMBL" id="BPLR01008074">
    <property type="protein sequence ID" value="GIY21955.1"/>
    <property type="molecule type" value="Genomic_DNA"/>
</dbReference>
<dbReference type="Proteomes" id="UP001054945">
    <property type="component" value="Unassembled WGS sequence"/>
</dbReference>
<proteinExistence type="predicted"/>
<evidence type="ECO:0000313" key="1">
    <source>
        <dbReference type="EMBL" id="GIY21955.1"/>
    </source>
</evidence>
<name>A0AAV4RKH1_CAEEX</name>